<dbReference type="AlphaFoldDB" id="A0A2S2NQL1"/>
<sequence length="113" mass="13390">MPSCLYELRDEEKLFFIKHKLYLLSERLNDYSWLATLAYLSDLLFALNLSLQGINVTNFKVEDKIEAMMKMLELWSFCLTKKNYDPFANLKNVIKSTEDEFSDKNSLYFIKHG</sequence>
<gene>
    <name evidence="1" type="primary">ZBED5_4</name>
    <name evidence="1" type="ORF">g.162699</name>
</gene>
<name>A0A2S2NQL1_SCHGA</name>
<evidence type="ECO:0000313" key="1">
    <source>
        <dbReference type="EMBL" id="MBY19434.1"/>
    </source>
</evidence>
<dbReference type="EMBL" id="GGMR01006815">
    <property type="protein sequence ID" value="MBY19434.1"/>
    <property type="molecule type" value="Transcribed_RNA"/>
</dbReference>
<organism evidence="1">
    <name type="scientific">Schizaphis graminum</name>
    <name type="common">Green bug aphid</name>
    <dbReference type="NCBI Taxonomy" id="13262"/>
    <lineage>
        <taxon>Eukaryota</taxon>
        <taxon>Metazoa</taxon>
        <taxon>Ecdysozoa</taxon>
        <taxon>Arthropoda</taxon>
        <taxon>Hexapoda</taxon>
        <taxon>Insecta</taxon>
        <taxon>Pterygota</taxon>
        <taxon>Neoptera</taxon>
        <taxon>Paraneoptera</taxon>
        <taxon>Hemiptera</taxon>
        <taxon>Sternorrhyncha</taxon>
        <taxon>Aphidomorpha</taxon>
        <taxon>Aphidoidea</taxon>
        <taxon>Aphididae</taxon>
        <taxon>Aphidini</taxon>
        <taxon>Schizaphis</taxon>
    </lineage>
</organism>
<proteinExistence type="predicted"/>
<protein>
    <submittedName>
        <fullName evidence="1">Zinc finger BED domain-containing protein 5</fullName>
    </submittedName>
</protein>
<reference evidence="1" key="1">
    <citation type="submission" date="2018-04" db="EMBL/GenBank/DDBJ databases">
        <title>Transcriptome of Schizaphis graminum biotype I.</title>
        <authorList>
            <person name="Scully E.D."/>
            <person name="Geib S.M."/>
            <person name="Palmer N.A."/>
            <person name="Koch K."/>
            <person name="Bradshaw J."/>
            <person name="Heng-Moss T."/>
            <person name="Sarath G."/>
        </authorList>
    </citation>
    <scope>NUCLEOTIDE SEQUENCE</scope>
</reference>
<accession>A0A2S2NQL1</accession>